<feature type="signal peptide" evidence="2">
    <location>
        <begin position="1"/>
        <end position="20"/>
    </location>
</feature>
<dbReference type="EMBL" id="JAVRQU010000016">
    <property type="protein sequence ID" value="KAK5694287.1"/>
    <property type="molecule type" value="Genomic_DNA"/>
</dbReference>
<reference evidence="3" key="1">
    <citation type="submission" date="2023-08" db="EMBL/GenBank/DDBJ databases">
        <title>Black Yeasts Isolated from many extreme environments.</title>
        <authorList>
            <person name="Coleine C."/>
            <person name="Stajich J.E."/>
            <person name="Selbmann L."/>
        </authorList>
    </citation>
    <scope>NUCLEOTIDE SEQUENCE</scope>
    <source>
        <strain evidence="3">CCFEE 5810</strain>
    </source>
</reference>
<keyword evidence="2" id="KW-0732">Signal</keyword>
<feature type="region of interest" description="Disordered" evidence="1">
    <location>
        <begin position="168"/>
        <end position="233"/>
    </location>
</feature>
<evidence type="ECO:0000256" key="1">
    <source>
        <dbReference type="SAM" id="MobiDB-lite"/>
    </source>
</evidence>
<organism evidence="3 4">
    <name type="scientific">Elasticomyces elasticus</name>
    <dbReference type="NCBI Taxonomy" id="574655"/>
    <lineage>
        <taxon>Eukaryota</taxon>
        <taxon>Fungi</taxon>
        <taxon>Dikarya</taxon>
        <taxon>Ascomycota</taxon>
        <taxon>Pezizomycotina</taxon>
        <taxon>Dothideomycetes</taxon>
        <taxon>Dothideomycetidae</taxon>
        <taxon>Mycosphaerellales</taxon>
        <taxon>Teratosphaeriaceae</taxon>
        <taxon>Elasticomyces</taxon>
    </lineage>
</organism>
<protein>
    <submittedName>
        <fullName evidence="3">Uncharacterized protein</fullName>
    </submittedName>
</protein>
<comment type="caution">
    <text evidence="3">The sequence shown here is derived from an EMBL/GenBank/DDBJ whole genome shotgun (WGS) entry which is preliminary data.</text>
</comment>
<accession>A0AAN7W520</accession>
<dbReference type="Proteomes" id="UP001310594">
    <property type="component" value="Unassembled WGS sequence"/>
</dbReference>
<dbReference type="AlphaFoldDB" id="A0AAN7W520"/>
<evidence type="ECO:0000313" key="4">
    <source>
        <dbReference type="Proteomes" id="UP001310594"/>
    </source>
</evidence>
<evidence type="ECO:0000256" key="2">
    <source>
        <dbReference type="SAM" id="SignalP"/>
    </source>
</evidence>
<proteinExistence type="predicted"/>
<gene>
    <name evidence="3" type="ORF">LTR97_009909</name>
</gene>
<sequence>MSPFRLVLLPLFSIAIGTNAQCMTEGYIPCSSPDSQIATTPATSDSLAGSSYGGGGGYSGRNPAAIIGASEPVPRRRGLSEQDRVVKRQADYLCCAPEPEMQCMVSEGEPYCYTPETTRIDLLDGSKAFESNGTYYGADGTFIDFKNGVYRYSNGTTVDLATLEESASASNSSPASDTSSSGASSSASAALDGSSATSDKSDPTSDSTGSTPTSTSSSATSSSYQAVGSSGAPRGGPVTSLLGVMFLGAISMLVFST</sequence>
<name>A0AAN7W520_9PEZI</name>
<feature type="chain" id="PRO_5043025594" evidence="2">
    <location>
        <begin position="21"/>
        <end position="257"/>
    </location>
</feature>
<evidence type="ECO:0000313" key="3">
    <source>
        <dbReference type="EMBL" id="KAK5694287.1"/>
    </source>
</evidence>
<feature type="compositionally biased region" description="Low complexity" evidence="1">
    <location>
        <begin position="168"/>
        <end position="231"/>
    </location>
</feature>